<dbReference type="AlphaFoldDB" id="F0R512"/>
<organism evidence="1 2">
    <name type="scientific">Phocaeicola salanitronis (strain DSM 18170 / JCM 13657 / CCUG 60908 / BL78)</name>
    <name type="common">Bacteroides salanitronis</name>
    <dbReference type="NCBI Taxonomy" id="667015"/>
    <lineage>
        <taxon>Bacteria</taxon>
        <taxon>Pseudomonadati</taxon>
        <taxon>Bacteroidota</taxon>
        <taxon>Bacteroidia</taxon>
        <taxon>Bacteroidales</taxon>
        <taxon>Bacteroidaceae</taxon>
        <taxon>Phocaeicola</taxon>
    </lineage>
</organism>
<dbReference type="Proteomes" id="UP000007486">
    <property type="component" value="Chromosome"/>
</dbReference>
<dbReference type="HOGENOM" id="CLU_3076926_0_0_10"/>
<protein>
    <submittedName>
        <fullName evidence="1">Uncharacterized protein</fullName>
    </submittedName>
</protein>
<gene>
    <name evidence="1" type="ordered locus">Bacsa_2206</name>
</gene>
<keyword evidence="2" id="KW-1185">Reference proteome</keyword>
<proteinExistence type="predicted"/>
<sequence length="52" mass="6009">MTKRFLFSFFSILVIVICNNCNALWFFPEDINTCIGTAGTFLQDVFILERKA</sequence>
<evidence type="ECO:0000313" key="1">
    <source>
        <dbReference type="EMBL" id="ADY36759.1"/>
    </source>
</evidence>
<reference evidence="1 2" key="1">
    <citation type="journal article" date="2011" name="Stand. Genomic Sci.">
        <title>Complete genome sequence of Bacteroides salanitronis type strain (BL78).</title>
        <authorList>
            <person name="Gronow S."/>
            <person name="Held B."/>
            <person name="Lucas S."/>
            <person name="Lapidus A."/>
            <person name="Del Rio T.G."/>
            <person name="Nolan M."/>
            <person name="Tice H."/>
            <person name="Deshpande S."/>
            <person name="Cheng J.F."/>
            <person name="Pitluck S."/>
            <person name="Liolios K."/>
            <person name="Pagani I."/>
            <person name="Ivanova N."/>
            <person name="Mavromatis K."/>
            <person name="Pati A."/>
            <person name="Tapia R."/>
            <person name="Han C."/>
            <person name="Goodwin L."/>
            <person name="Chen A."/>
            <person name="Palaniappan K."/>
            <person name="Land M."/>
            <person name="Hauser L."/>
            <person name="Chang Y.J."/>
            <person name="Jeffries C.D."/>
            <person name="Brambilla E.M."/>
            <person name="Rohde M."/>
            <person name="Goker M."/>
            <person name="Detter J.C."/>
            <person name="Woyke T."/>
            <person name="Bristow J."/>
            <person name="Markowitz V."/>
            <person name="Hugenholtz P."/>
            <person name="Kyrpides N.C."/>
            <person name="Klenk H.P."/>
            <person name="Eisen J.A."/>
        </authorList>
    </citation>
    <scope>NUCLEOTIDE SEQUENCE [LARGE SCALE GENOMIC DNA]</scope>
    <source>
        <strain evidence="1 2">DSM 18170</strain>
    </source>
</reference>
<name>F0R512_PHOSB</name>
<accession>F0R512</accession>
<dbReference type="EMBL" id="CP002530">
    <property type="protein sequence ID" value="ADY36759.1"/>
    <property type="molecule type" value="Genomic_DNA"/>
</dbReference>
<evidence type="ECO:0000313" key="2">
    <source>
        <dbReference type="Proteomes" id="UP000007486"/>
    </source>
</evidence>
<dbReference type="KEGG" id="bsa:Bacsa_2206"/>